<dbReference type="InterPro" id="IPR001525">
    <property type="entry name" value="C5_MeTfrase"/>
</dbReference>
<proteinExistence type="predicted"/>
<organism evidence="3">
    <name type="scientific">marine sediment metagenome</name>
    <dbReference type="NCBI Taxonomy" id="412755"/>
    <lineage>
        <taxon>unclassified sequences</taxon>
        <taxon>metagenomes</taxon>
        <taxon>ecological metagenomes</taxon>
    </lineage>
</organism>
<accession>A0A0F9NLG2</accession>
<protein>
    <recommendedName>
        <fullName evidence="4">DNA (cytosine-5-)-methyltransferase</fullName>
    </recommendedName>
</protein>
<reference evidence="3" key="1">
    <citation type="journal article" date="2015" name="Nature">
        <title>Complex archaea that bridge the gap between prokaryotes and eukaryotes.</title>
        <authorList>
            <person name="Spang A."/>
            <person name="Saw J.H."/>
            <person name="Jorgensen S.L."/>
            <person name="Zaremba-Niedzwiedzka K."/>
            <person name="Martijn J."/>
            <person name="Lind A.E."/>
            <person name="van Eijk R."/>
            <person name="Schleper C."/>
            <person name="Guy L."/>
            <person name="Ettema T.J."/>
        </authorList>
    </citation>
    <scope>NUCLEOTIDE SEQUENCE</scope>
</reference>
<dbReference type="AlphaFoldDB" id="A0A0F9NLG2"/>
<evidence type="ECO:0000256" key="2">
    <source>
        <dbReference type="ARBA" id="ARBA00022679"/>
    </source>
</evidence>
<dbReference type="GO" id="GO:0008168">
    <property type="term" value="F:methyltransferase activity"/>
    <property type="evidence" value="ECO:0007669"/>
    <property type="project" value="UniProtKB-KW"/>
</dbReference>
<dbReference type="GO" id="GO:0032259">
    <property type="term" value="P:methylation"/>
    <property type="evidence" value="ECO:0007669"/>
    <property type="project" value="UniProtKB-KW"/>
</dbReference>
<sequence length="198" mass="23560">MKILNLYAGIGGNRKLWGDKHEVTAIEINPEIAKIYQDFFPNDKVIITDAHKYLLEHFEEFDFIWSSPPCPSHSIIRKVTHQQNKPIYPDMKLYEEILLLKHYFKNSWVVENVVSFYKPLIKPFECGRHYYWSSFIINNIKIESRMHDGTIEELEKFKGFDLSRYKGIDKNKILRNCVEPEIALQIFKMAFKDQQQTL</sequence>
<dbReference type="Gene3D" id="3.40.50.150">
    <property type="entry name" value="Vaccinia Virus protein VP39"/>
    <property type="match status" value="1"/>
</dbReference>
<gene>
    <name evidence="3" type="ORF">LCGC14_1011880</name>
</gene>
<evidence type="ECO:0000313" key="3">
    <source>
        <dbReference type="EMBL" id="KKN12892.1"/>
    </source>
</evidence>
<evidence type="ECO:0008006" key="4">
    <source>
        <dbReference type="Google" id="ProtNLM"/>
    </source>
</evidence>
<dbReference type="Pfam" id="PF00145">
    <property type="entry name" value="DNA_methylase"/>
    <property type="match status" value="1"/>
</dbReference>
<dbReference type="EMBL" id="LAZR01003981">
    <property type="protein sequence ID" value="KKN12892.1"/>
    <property type="molecule type" value="Genomic_DNA"/>
</dbReference>
<dbReference type="SUPFAM" id="SSF53335">
    <property type="entry name" value="S-adenosyl-L-methionine-dependent methyltransferases"/>
    <property type="match status" value="1"/>
</dbReference>
<keyword evidence="1" id="KW-0489">Methyltransferase</keyword>
<keyword evidence="2" id="KW-0808">Transferase</keyword>
<comment type="caution">
    <text evidence="3">The sequence shown here is derived from an EMBL/GenBank/DDBJ whole genome shotgun (WGS) entry which is preliminary data.</text>
</comment>
<evidence type="ECO:0000256" key="1">
    <source>
        <dbReference type="ARBA" id="ARBA00022603"/>
    </source>
</evidence>
<name>A0A0F9NLG2_9ZZZZ</name>
<dbReference type="InterPro" id="IPR029063">
    <property type="entry name" value="SAM-dependent_MTases_sf"/>
</dbReference>